<proteinExistence type="inferred from homology"/>
<evidence type="ECO:0000256" key="11">
    <source>
        <dbReference type="ARBA" id="ARBA00023098"/>
    </source>
</evidence>
<evidence type="ECO:0000259" key="19">
    <source>
        <dbReference type="PROSITE" id="PS50042"/>
    </source>
</evidence>
<dbReference type="PANTHER" id="PTHR14226:SF23">
    <property type="entry name" value="PATATIN-LIKE PHOSPHOLIPASE DOMAIN-CONTAINING PROTEIN 7"/>
    <property type="match status" value="1"/>
</dbReference>
<keyword evidence="22" id="KW-1185">Reference proteome</keyword>
<evidence type="ECO:0000256" key="9">
    <source>
        <dbReference type="ARBA" id="ARBA00022963"/>
    </source>
</evidence>
<evidence type="ECO:0000313" key="22">
    <source>
        <dbReference type="Proteomes" id="UP000694419"/>
    </source>
</evidence>
<comment type="catalytic activity">
    <reaction evidence="15">
        <text>a 1-acyl-sn-glycero-3-phosphocholine + H2O = sn-glycerol 3-phosphocholine + a fatty acid + H(+)</text>
        <dbReference type="Rhea" id="RHEA:15177"/>
        <dbReference type="ChEBI" id="CHEBI:15377"/>
        <dbReference type="ChEBI" id="CHEBI:15378"/>
        <dbReference type="ChEBI" id="CHEBI:16870"/>
        <dbReference type="ChEBI" id="CHEBI:28868"/>
        <dbReference type="ChEBI" id="CHEBI:58168"/>
        <dbReference type="EC" id="3.1.1.5"/>
    </reaction>
    <physiologicalReaction direction="left-to-right" evidence="15">
        <dbReference type="Rhea" id="RHEA:15178"/>
    </physiologicalReaction>
</comment>
<comment type="catalytic activity">
    <reaction evidence="16">
        <text>1-hexadecanoyl-sn-glycero-3-phosphocholine + H2O = sn-glycerol 3-phosphocholine + hexadecanoate + H(+)</text>
        <dbReference type="Rhea" id="RHEA:40435"/>
        <dbReference type="ChEBI" id="CHEBI:7896"/>
        <dbReference type="ChEBI" id="CHEBI:15377"/>
        <dbReference type="ChEBI" id="CHEBI:15378"/>
        <dbReference type="ChEBI" id="CHEBI:16870"/>
        <dbReference type="ChEBI" id="CHEBI:72998"/>
    </reaction>
    <physiologicalReaction direction="left-to-right" evidence="16">
        <dbReference type="Rhea" id="RHEA:40436"/>
    </physiologicalReaction>
</comment>
<evidence type="ECO:0000256" key="3">
    <source>
        <dbReference type="ARBA" id="ARBA00013274"/>
    </source>
</evidence>
<dbReference type="InterPro" id="IPR056556">
    <property type="entry name" value="NTE1_P-loop_dom"/>
</dbReference>
<evidence type="ECO:0000256" key="14">
    <source>
        <dbReference type="ARBA" id="ARBA00048133"/>
    </source>
</evidence>
<dbReference type="InterPro" id="IPR018490">
    <property type="entry name" value="cNMP-bd_dom_sf"/>
</dbReference>
<evidence type="ECO:0000256" key="2">
    <source>
        <dbReference type="ARBA" id="ARBA00006636"/>
    </source>
</evidence>
<keyword evidence="4" id="KW-0597">Phosphoprotein</keyword>
<keyword evidence="12 18" id="KW-0472">Membrane</keyword>
<feature type="short sequence motif" description="GXGXXG" evidence="17">
    <location>
        <begin position="782"/>
        <end position="787"/>
    </location>
</feature>
<feature type="short sequence motif" description="GXSXG" evidence="17">
    <location>
        <begin position="809"/>
        <end position="813"/>
    </location>
</feature>
<dbReference type="InterPro" id="IPR002641">
    <property type="entry name" value="PNPLA_dom"/>
</dbReference>
<evidence type="ECO:0000256" key="4">
    <source>
        <dbReference type="ARBA" id="ARBA00022553"/>
    </source>
</evidence>
<evidence type="ECO:0000313" key="21">
    <source>
        <dbReference type="Ensembl" id="ENSCPGP00000024774.1"/>
    </source>
</evidence>
<keyword evidence="7 17" id="KW-0378">Hydrolase</keyword>
<dbReference type="FunFam" id="2.60.120.10:FF:000012">
    <property type="entry name" value="neuropathy target esterase isoform X2"/>
    <property type="match status" value="1"/>
</dbReference>
<feature type="active site" description="Proton acceptor" evidence="17">
    <location>
        <position position="931"/>
    </location>
</feature>
<evidence type="ECO:0000256" key="1">
    <source>
        <dbReference type="ARBA" id="ARBA00004643"/>
    </source>
</evidence>
<sequence>LVFSQFLSQLTGMAIGAAVALLLIAIVVFVVYRRVKQSKQLQPHVPQYRFRKRDKVMFYGRKIMRKVRTLPNSLVGNTVPRQRMRKRTKVLSLAKRILRIKKESPTLQPKEPPPSLLEADLAEFDAKNSHLPAEVLYMLKNVRVLGHFEKPLFLELCKHMFYVQLHEGEYIFRPGQLDNSIYVVQEGRLEDGTEVVVKEVLAGDNVHSLLSILDVITGHPAPYKTVSARAAIPSTILQLPASAFQDVFQKYPETLVRVVQIIMVRLQRVTFLALHNYLGLTPELFNCVSLGTFYLLSLCSLPAAGHRGGCLLAEDCNSSDPSLLDGKVTLHQVTAGTVLSRQGDQDVNVCFVVSGVLHVYQRKIDSEEDTCLFITHPGELVGQLAVLTGEPLIFTIKANRDCSFLSISKSHFYEIMREQPSVVLGVAHTVVKRMSPFVRQMDFALDWMEVEAGRAVYRQGDKSDCTYIVLNGRLRSVIRMDNGKKHLTGEYGRGDLIGVVEALTHQPRATTVHAVRDSELAKLPEGALTSIKLGNGDVMPHFLPWLMARCFSFPFPAGHPLGLHSSSSKWDAGNPASNLSTVAIMPASEEVPLTAFTLELKHALSAVGPTLLLTSDNIKQRLGFAALDSTHEYRLTSWLGQQEDIHRIVLYQADSTLTPWTQRCIRQADCILIVGLGEQEPTVGELERMLENTAVRAQKQLILLHKEDGPLPSRTVEWLNMRSWCSAHLHLRCPRRVFSRRSLPKLIEMYERVFQKVPDRHSDFSRLARVLTGNAIALVLGGGGARGCSQVGIIRALIEAGIPVDMIGGTSIGAFMSALYAEERSYNQMRIKARQWAMVMNSVFKTFLDLTYPITSMFSGAAFNSSINNIFKDKQIEDLWIPYFTITTDITASAMRVHTDGSLWRYVRASMSLSGYMPPLCDPKDGHLLMDGGYINNLPADVVRSMGAKVVIAIDVGSRDETDLTNYGDCLSGWWLLWKRWNPLAEKVKVLNMAEIQTRLAYVCCVRQLEMVKNSDYCEYIRPPIDRYGTLDFGKFDEICEVGYQHGKTVFNVWCRSGVLDNMLKDRQEPCKSKTDVSVGFKWAVLQELLMRLGLRAAAQGHDGE</sequence>
<evidence type="ECO:0000256" key="8">
    <source>
        <dbReference type="ARBA" id="ARBA00022824"/>
    </source>
</evidence>
<dbReference type="FunFam" id="3.40.1090.10:FF:000001">
    <property type="entry name" value="neuropathy target esterase isoform X2"/>
    <property type="match status" value="1"/>
</dbReference>
<evidence type="ECO:0000256" key="5">
    <source>
        <dbReference type="ARBA" id="ARBA00022692"/>
    </source>
</evidence>
<feature type="domain" description="Cyclic nucleotide-binding" evidence="19">
    <location>
        <begin position="335"/>
        <end position="416"/>
    </location>
</feature>
<dbReference type="Pfam" id="PF00027">
    <property type="entry name" value="cNMP_binding"/>
    <property type="match status" value="3"/>
</dbReference>
<dbReference type="Gene3D" id="3.40.1090.10">
    <property type="entry name" value="Cytosolic phospholipase A2 catalytic domain"/>
    <property type="match status" value="2"/>
</dbReference>
<dbReference type="Proteomes" id="UP000694419">
    <property type="component" value="Unplaced"/>
</dbReference>
<evidence type="ECO:0000256" key="15">
    <source>
        <dbReference type="ARBA" id="ARBA00048454"/>
    </source>
</evidence>
<evidence type="ECO:0000256" key="16">
    <source>
        <dbReference type="ARBA" id="ARBA00048656"/>
    </source>
</evidence>
<comment type="subcellular location">
    <subcellularLocation>
        <location evidence="1">Endoplasmic reticulum membrane</location>
        <topology evidence="1">Single-pass type III membrane protein</topology>
    </subcellularLocation>
</comment>
<dbReference type="SMART" id="SM00100">
    <property type="entry name" value="cNMP"/>
    <property type="match status" value="3"/>
</dbReference>
<dbReference type="Pfam" id="PF01734">
    <property type="entry name" value="Patatin"/>
    <property type="match status" value="1"/>
</dbReference>
<keyword evidence="11 17" id="KW-0443">Lipid metabolism</keyword>
<comment type="similarity">
    <text evidence="2">Belongs to the NTE family.</text>
</comment>
<dbReference type="AlphaFoldDB" id="A0A8C3KN71"/>
<dbReference type="SUPFAM" id="SSF51206">
    <property type="entry name" value="cAMP-binding domain-like"/>
    <property type="match status" value="3"/>
</dbReference>
<dbReference type="InterPro" id="IPR016035">
    <property type="entry name" value="Acyl_Trfase/lysoPLipase"/>
</dbReference>
<feature type="transmembrane region" description="Helical" evidence="18">
    <location>
        <begin position="12"/>
        <end position="32"/>
    </location>
</feature>
<dbReference type="SUPFAM" id="SSF52151">
    <property type="entry name" value="FabD/lysophospholipase-like"/>
    <property type="match status" value="1"/>
</dbReference>
<keyword evidence="9 17" id="KW-0442">Lipid degradation</keyword>
<keyword evidence="5 18" id="KW-0812">Transmembrane</keyword>
<feature type="active site" description="Nucleophile" evidence="17">
    <location>
        <position position="811"/>
    </location>
</feature>
<feature type="domain" description="Cyclic nucleotide-binding" evidence="19">
    <location>
        <begin position="144"/>
        <end position="265"/>
    </location>
</feature>
<keyword evidence="10 18" id="KW-1133">Transmembrane helix</keyword>
<dbReference type="GO" id="GO:0016042">
    <property type="term" value="P:lipid catabolic process"/>
    <property type="evidence" value="ECO:0007669"/>
    <property type="project" value="UniProtKB-UniRule"/>
</dbReference>
<dbReference type="GO" id="GO:0004622">
    <property type="term" value="F:phosphatidylcholine lysophospholipase activity"/>
    <property type="evidence" value="ECO:0007669"/>
    <property type="project" value="UniProtKB-EC"/>
</dbReference>
<dbReference type="InterPro" id="IPR000595">
    <property type="entry name" value="cNMP-bd_dom"/>
</dbReference>
<evidence type="ECO:0000256" key="13">
    <source>
        <dbReference type="ARBA" id="ARBA00047314"/>
    </source>
</evidence>
<keyword evidence="8" id="KW-0256">Endoplasmic reticulum</keyword>
<dbReference type="Gene3D" id="2.60.120.10">
    <property type="entry name" value="Jelly Rolls"/>
    <property type="match status" value="3"/>
</dbReference>
<dbReference type="FunFam" id="2.60.120.10:FF:000010">
    <property type="entry name" value="neuropathy target esterase isoform X1"/>
    <property type="match status" value="1"/>
</dbReference>
<comment type="catalytic activity">
    <reaction evidence="14">
        <text>1-hexadecanoyl-sn-glycero-3-phosphate + H2O = sn-glycerol 3-phosphate + hexadecanoate + H(+)</text>
        <dbReference type="Rhea" id="RHEA:49092"/>
        <dbReference type="ChEBI" id="CHEBI:7896"/>
        <dbReference type="ChEBI" id="CHEBI:15377"/>
        <dbReference type="ChEBI" id="CHEBI:15378"/>
        <dbReference type="ChEBI" id="CHEBI:57518"/>
        <dbReference type="ChEBI" id="CHEBI:57597"/>
    </reaction>
    <physiologicalReaction direction="left-to-right" evidence="14">
        <dbReference type="Rhea" id="RHEA:49093"/>
    </physiologicalReaction>
</comment>
<evidence type="ECO:0000256" key="17">
    <source>
        <dbReference type="PROSITE-ProRule" id="PRU01161"/>
    </source>
</evidence>
<reference evidence="21" key="2">
    <citation type="submission" date="2025-09" db="UniProtKB">
        <authorList>
            <consortium name="Ensembl"/>
        </authorList>
    </citation>
    <scope>IDENTIFICATION</scope>
</reference>
<dbReference type="Ensembl" id="ENSCPGT00000027054.1">
    <property type="protein sequence ID" value="ENSCPGP00000024774.1"/>
    <property type="gene ID" value="ENSCPGG00000016933.1"/>
</dbReference>
<dbReference type="PROSITE" id="PS51635">
    <property type="entry name" value="PNPLA"/>
    <property type="match status" value="1"/>
</dbReference>
<dbReference type="FunFam" id="2.60.120.10:FF:000022">
    <property type="entry name" value="Patatin like phospholipase domain containing 7"/>
    <property type="match status" value="1"/>
</dbReference>
<feature type="domain" description="Cyclic nucleotide-binding" evidence="19">
    <location>
        <begin position="444"/>
        <end position="531"/>
    </location>
</feature>
<keyword evidence="6" id="KW-0677">Repeat</keyword>
<name>A0A8C3KN71_9CHAR</name>
<evidence type="ECO:0000256" key="12">
    <source>
        <dbReference type="ARBA" id="ARBA00023136"/>
    </source>
</evidence>
<dbReference type="Pfam" id="PF24179">
    <property type="entry name" value="NTE_Ploop"/>
    <property type="match status" value="1"/>
</dbReference>
<organism evidence="21 22">
    <name type="scientific">Calidris pygmaea</name>
    <name type="common">Spoon-billed sandpiper</name>
    <dbReference type="NCBI Taxonomy" id="425635"/>
    <lineage>
        <taxon>Eukaryota</taxon>
        <taxon>Metazoa</taxon>
        <taxon>Chordata</taxon>
        <taxon>Craniata</taxon>
        <taxon>Vertebrata</taxon>
        <taxon>Euteleostomi</taxon>
        <taxon>Archelosauria</taxon>
        <taxon>Archosauria</taxon>
        <taxon>Dinosauria</taxon>
        <taxon>Saurischia</taxon>
        <taxon>Theropoda</taxon>
        <taxon>Coelurosauria</taxon>
        <taxon>Aves</taxon>
        <taxon>Neognathae</taxon>
        <taxon>Neoaves</taxon>
        <taxon>Charadriiformes</taxon>
        <taxon>Scolopacidae</taxon>
        <taxon>Calidris</taxon>
    </lineage>
</organism>
<comment type="catalytic activity">
    <reaction evidence="13">
        <text>1-(9Z-octadecenoyl)-sn-glycero-3-phosphocholine + H2O = sn-glycerol 3-phosphocholine + (9Z)-octadecenoate + H(+)</text>
        <dbReference type="Rhea" id="RHEA:40807"/>
        <dbReference type="ChEBI" id="CHEBI:15377"/>
        <dbReference type="ChEBI" id="CHEBI:15378"/>
        <dbReference type="ChEBI" id="CHEBI:16870"/>
        <dbReference type="ChEBI" id="CHEBI:28610"/>
        <dbReference type="ChEBI" id="CHEBI:30823"/>
    </reaction>
    <physiologicalReaction direction="left-to-right" evidence="13">
        <dbReference type="Rhea" id="RHEA:40808"/>
    </physiologicalReaction>
</comment>
<evidence type="ECO:0000256" key="7">
    <source>
        <dbReference type="ARBA" id="ARBA00022801"/>
    </source>
</evidence>
<evidence type="ECO:0000259" key="20">
    <source>
        <dbReference type="PROSITE" id="PS51635"/>
    </source>
</evidence>
<dbReference type="CDD" id="cd07225">
    <property type="entry name" value="Pat_PNPLA6_PNPLA7"/>
    <property type="match status" value="1"/>
</dbReference>
<feature type="domain" description="PNPLA" evidence="20">
    <location>
        <begin position="778"/>
        <end position="944"/>
    </location>
</feature>
<feature type="short sequence motif" description="DGA/G" evidence="17">
    <location>
        <begin position="931"/>
        <end position="933"/>
    </location>
</feature>
<evidence type="ECO:0000256" key="18">
    <source>
        <dbReference type="SAM" id="Phobius"/>
    </source>
</evidence>
<protein>
    <recommendedName>
        <fullName evidence="3">lysophospholipase</fullName>
        <ecNumber evidence="3">3.1.1.5</ecNumber>
    </recommendedName>
</protein>
<accession>A0A8C3KN71</accession>
<dbReference type="GO" id="GO:0005789">
    <property type="term" value="C:endoplasmic reticulum membrane"/>
    <property type="evidence" value="ECO:0007669"/>
    <property type="project" value="UniProtKB-SubCell"/>
</dbReference>
<dbReference type="CDD" id="cd00038">
    <property type="entry name" value="CAP_ED"/>
    <property type="match status" value="3"/>
</dbReference>
<evidence type="ECO:0000256" key="10">
    <source>
        <dbReference type="ARBA" id="ARBA00022989"/>
    </source>
</evidence>
<dbReference type="EC" id="3.1.1.5" evidence="3"/>
<dbReference type="InterPro" id="IPR014710">
    <property type="entry name" value="RmlC-like_jellyroll"/>
</dbReference>
<dbReference type="PROSITE" id="PS50042">
    <property type="entry name" value="CNMP_BINDING_3"/>
    <property type="match status" value="3"/>
</dbReference>
<reference evidence="21" key="1">
    <citation type="submission" date="2025-08" db="UniProtKB">
        <authorList>
            <consortium name="Ensembl"/>
        </authorList>
    </citation>
    <scope>IDENTIFICATION</scope>
</reference>
<dbReference type="PANTHER" id="PTHR14226">
    <property type="entry name" value="NEUROPATHY TARGET ESTERASE/SWISS CHEESE D.MELANOGASTER"/>
    <property type="match status" value="1"/>
</dbReference>
<dbReference type="InterPro" id="IPR050301">
    <property type="entry name" value="NTE"/>
</dbReference>
<evidence type="ECO:0000256" key="6">
    <source>
        <dbReference type="ARBA" id="ARBA00022737"/>
    </source>
</evidence>